<keyword evidence="1" id="KW-0472">Membrane</keyword>
<accession>A0A942IEU4</accession>
<dbReference type="Proteomes" id="UP000678281">
    <property type="component" value="Unassembled WGS sequence"/>
</dbReference>
<name>A0A942IEU4_9HYPH</name>
<sequence length="354" mass="38192">MKTERFSLVAFFATLALSLTVLAGWKTFTLNSQAWHMWQIVGHNPLGALLSGHPHGLRYVLYYPVFAAAEFLGVTPDLAFSYVCVLVLYVMSTLVNRIDIDVWGSQGHVWRRDAVVFCIFALATLMNGRLLLAFCGYLFIIFAGANWFKCRKWKSSHATCVLIGCLLAGVSSGTLLAAMALSAGVVSIAYMMDNRLLKDTPLAAISIVIVLALFVSYALIGLGKNLVYYGGDESAVVRMLGHGAGGDIAKSIGLGDLVEQDDIPATGGVLGAALPYWWLGVVVAAFVARYYGWRPVQMLRTSSPELNLVHLSLVLAMVGGLFGYSVLMLGVIPFLLFASGNVKPVMLRLAASAQ</sequence>
<dbReference type="AlphaFoldDB" id="A0A942IEU4"/>
<gene>
    <name evidence="2" type="ORF">KD146_13895</name>
</gene>
<keyword evidence="3" id="KW-1185">Reference proteome</keyword>
<dbReference type="EMBL" id="JAGXTP010000002">
    <property type="protein sequence ID" value="MBS3849790.1"/>
    <property type="molecule type" value="Genomic_DNA"/>
</dbReference>
<dbReference type="RefSeq" id="WP_212659422.1">
    <property type="nucleotide sequence ID" value="NZ_JAGXTP010000002.1"/>
</dbReference>
<feature type="transmembrane region" description="Helical" evidence="1">
    <location>
        <begin position="160"/>
        <end position="190"/>
    </location>
</feature>
<comment type="caution">
    <text evidence="2">The sequence shown here is derived from an EMBL/GenBank/DDBJ whole genome shotgun (WGS) entry which is preliminary data.</text>
</comment>
<evidence type="ECO:0000313" key="3">
    <source>
        <dbReference type="Proteomes" id="UP000678281"/>
    </source>
</evidence>
<protein>
    <submittedName>
        <fullName evidence="2">Uncharacterized protein</fullName>
    </submittedName>
</protein>
<feature type="transmembrane region" description="Helical" evidence="1">
    <location>
        <begin position="202"/>
        <end position="220"/>
    </location>
</feature>
<feature type="transmembrane region" description="Helical" evidence="1">
    <location>
        <begin position="131"/>
        <end position="148"/>
    </location>
</feature>
<feature type="transmembrane region" description="Helical" evidence="1">
    <location>
        <begin position="276"/>
        <end position="293"/>
    </location>
</feature>
<keyword evidence="1" id="KW-1133">Transmembrane helix</keyword>
<organism evidence="2 3">
    <name type="scientific">Devosia litorisediminis</name>
    <dbReference type="NCBI Taxonomy" id="2829817"/>
    <lineage>
        <taxon>Bacteria</taxon>
        <taxon>Pseudomonadati</taxon>
        <taxon>Pseudomonadota</taxon>
        <taxon>Alphaproteobacteria</taxon>
        <taxon>Hyphomicrobiales</taxon>
        <taxon>Devosiaceae</taxon>
        <taxon>Devosia</taxon>
    </lineage>
</organism>
<feature type="transmembrane region" description="Helical" evidence="1">
    <location>
        <begin position="79"/>
        <end position="97"/>
    </location>
</feature>
<keyword evidence="1" id="KW-0812">Transmembrane</keyword>
<proteinExistence type="predicted"/>
<feature type="transmembrane region" description="Helical" evidence="1">
    <location>
        <begin position="313"/>
        <end position="338"/>
    </location>
</feature>
<reference evidence="2" key="1">
    <citation type="submission" date="2021-04" db="EMBL/GenBank/DDBJ databases">
        <title>Devosia litorisediminis sp. nov., isolated from a sand dune.</title>
        <authorList>
            <person name="Park S."/>
            <person name="Yoon J.-H."/>
        </authorList>
    </citation>
    <scope>NUCLEOTIDE SEQUENCE</scope>
    <source>
        <strain evidence="2">BSSL-BM10</strain>
    </source>
</reference>
<evidence type="ECO:0000256" key="1">
    <source>
        <dbReference type="SAM" id="Phobius"/>
    </source>
</evidence>
<evidence type="ECO:0000313" key="2">
    <source>
        <dbReference type="EMBL" id="MBS3849790.1"/>
    </source>
</evidence>